<reference evidence="2" key="1">
    <citation type="journal article" date="2017" name="Nat. Ecol. Evol.">
        <title>Genome expansion and lineage-specific genetic innovations in the forest pathogenic fungi Armillaria.</title>
        <authorList>
            <person name="Sipos G."/>
            <person name="Prasanna A.N."/>
            <person name="Walter M.C."/>
            <person name="O'Connor E."/>
            <person name="Balint B."/>
            <person name="Krizsan K."/>
            <person name="Kiss B."/>
            <person name="Hess J."/>
            <person name="Varga T."/>
            <person name="Slot J."/>
            <person name="Riley R."/>
            <person name="Boka B."/>
            <person name="Rigling D."/>
            <person name="Barry K."/>
            <person name="Lee J."/>
            <person name="Mihaltcheva S."/>
            <person name="LaButti K."/>
            <person name="Lipzen A."/>
            <person name="Waldron R."/>
            <person name="Moloney N.M."/>
            <person name="Sperisen C."/>
            <person name="Kredics L."/>
            <person name="Vagvoelgyi C."/>
            <person name="Patrignani A."/>
            <person name="Fitzpatrick D."/>
            <person name="Nagy I."/>
            <person name="Doyle S."/>
            <person name="Anderson J.B."/>
            <person name="Grigoriev I.V."/>
            <person name="Gueldener U."/>
            <person name="Muensterkoetter M."/>
            <person name="Nagy L.G."/>
        </authorList>
    </citation>
    <scope>NUCLEOTIDE SEQUENCE [LARGE SCALE GENOMIC DNA]</scope>
    <source>
        <strain evidence="2">Ar21-2</strain>
    </source>
</reference>
<dbReference type="InParanoid" id="A0A2H3CX34"/>
<accession>A0A2H3CX34</accession>
<organism evidence="1 2">
    <name type="scientific">Armillaria gallica</name>
    <name type="common">Bulbous honey fungus</name>
    <name type="synonym">Armillaria bulbosa</name>
    <dbReference type="NCBI Taxonomy" id="47427"/>
    <lineage>
        <taxon>Eukaryota</taxon>
        <taxon>Fungi</taxon>
        <taxon>Dikarya</taxon>
        <taxon>Basidiomycota</taxon>
        <taxon>Agaricomycotina</taxon>
        <taxon>Agaricomycetes</taxon>
        <taxon>Agaricomycetidae</taxon>
        <taxon>Agaricales</taxon>
        <taxon>Marasmiineae</taxon>
        <taxon>Physalacriaceae</taxon>
        <taxon>Armillaria</taxon>
    </lineage>
</organism>
<protein>
    <submittedName>
        <fullName evidence="1">Uncharacterized protein</fullName>
    </submittedName>
</protein>
<keyword evidence="2" id="KW-1185">Reference proteome</keyword>
<gene>
    <name evidence="1" type="ORF">ARMGADRAFT_1034528</name>
</gene>
<dbReference type="EMBL" id="KZ293677">
    <property type="protein sequence ID" value="PBK87599.1"/>
    <property type="molecule type" value="Genomic_DNA"/>
</dbReference>
<sequence length="258" mass="29723">MQQDYPAKQIDQMMRKKKIKARKEREINIMQQDYPTEQIDAQTPHLTQQVNKGYAHLNACCEGSEPPIEVRAGKLHNTNINHQDSTGMDEIQISFNDDDAKCWRLVRQQEAHDEMEEMIFTVTGAIGSIDLPPILKETLIHFEGMVKALKEIGQKCKREFWQGKLQEWMPSKVQGYVTIQLSNQYFQPRGQDYRGVDLSLSANMDSKGILRCMAGENMVHTEDNEVKPQMFRIGDLMEAQCLVVFVNYKGGIRMKVIL</sequence>
<dbReference type="OrthoDB" id="3269456at2759"/>
<dbReference type="AlphaFoldDB" id="A0A2H3CX34"/>
<evidence type="ECO:0000313" key="2">
    <source>
        <dbReference type="Proteomes" id="UP000217790"/>
    </source>
</evidence>
<proteinExistence type="predicted"/>
<evidence type="ECO:0000313" key="1">
    <source>
        <dbReference type="EMBL" id="PBK87599.1"/>
    </source>
</evidence>
<name>A0A2H3CX34_ARMGA</name>
<dbReference type="Proteomes" id="UP000217790">
    <property type="component" value="Unassembled WGS sequence"/>
</dbReference>